<keyword evidence="3" id="KW-1185">Reference proteome</keyword>
<accession>A0A2S4L6L2</accession>
<dbReference type="STRING" id="94208.A0A2S4L6L2"/>
<feature type="compositionally biased region" description="Basic residues" evidence="1">
    <location>
        <begin position="371"/>
        <end position="380"/>
    </location>
</feature>
<dbReference type="Proteomes" id="UP000237481">
    <property type="component" value="Unassembled WGS sequence"/>
</dbReference>
<comment type="caution">
    <text evidence="2">The sequence shown here is derived from an EMBL/GenBank/DDBJ whole genome shotgun (WGS) entry which is preliminary data.</text>
</comment>
<proteinExistence type="predicted"/>
<feature type="region of interest" description="Disordered" evidence="1">
    <location>
        <begin position="1"/>
        <end position="64"/>
    </location>
</feature>
<evidence type="ECO:0000313" key="2">
    <source>
        <dbReference type="EMBL" id="POR38041.1"/>
    </source>
</evidence>
<dbReference type="PANTHER" id="PTHR40642">
    <property type="entry name" value="YALI0F31295P"/>
    <property type="match status" value="1"/>
</dbReference>
<feature type="compositionally biased region" description="Basic and acidic residues" evidence="1">
    <location>
        <begin position="382"/>
        <end position="396"/>
    </location>
</feature>
<reference evidence="2 3" key="1">
    <citation type="submission" date="2018-01" db="EMBL/GenBank/DDBJ databases">
        <title>Harnessing the power of phylogenomics to disentangle the directionality and signatures of interkingdom host jumping in the parasitic fungal genus Tolypocladium.</title>
        <authorList>
            <person name="Quandt C.A."/>
            <person name="Patterson W."/>
            <person name="Spatafora J.W."/>
        </authorList>
    </citation>
    <scope>NUCLEOTIDE SEQUENCE [LARGE SCALE GENOMIC DNA]</scope>
    <source>
        <strain evidence="2 3">NRBC 100945</strain>
    </source>
</reference>
<protein>
    <submittedName>
        <fullName evidence="2">Uncharacterized protein</fullName>
    </submittedName>
</protein>
<evidence type="ECO:0000256" key="1">
    <source>
        <dbReference type="SAM" id="MobiDB-lite"/>
    </source>
</evidence>
<gene>
    <name evidence="2" type="ORF">TPAR_01769</name>
</gene>
<sequence length="408" mass="46171">MASPTGSQAAEPVVIHEDEMPAEGDAALSDHKKRPQTDMRTPEPQVDQQSADSDTPSTPGHLAPFDWDEFEARYEKALREADDHEREILKEAEGLSKYFQAWASAASAHDDERAVKRLRTRQRFVNLSEEKAAQKQQHYEEVVRAFESALALLQANHFQRQYLPAATGRPVAVHVWGVHTADMSLLMVARDSASLGTAKHPPLFSNKVPRPCTYHNMAAAKWEMPPGGPPMSSVRCNPSIILPSLVQCTPANRYQEDWAAFDQTHFSSEAVANFGQTFQNPAAFQQTHRQPEYHDWAEEDDLGYYEDGVKRTLTDEQIEMFRQSELRELRRLQAKGLRPQSATPQEGSANDSKQSPPQRQEANPPWSTRGTTKKKKKGVKNARYEPKPDLRKRTWDVVEQGLDTLDYD</sequence>
<name>A0A2S4L6L2_9HYPO</name>
<evidence type="ECO:0000313" key="3">
    <source>
        <dbReference type="Proteomes" id="UP000237481"/>
    </source>
</evidence>
<dbReference type="OrthoDB" id="5335351at2759"/>
<dbReference type="InterPro" id="IPR024526">
    <property type="entry name" value="DUF3807"/>
</dbReference>
<feature type="region of interest" description="Disordered" evidence="1">
    <location>
        <begin position="336"/>
        <end position="408"/>
    </location>
</feature>
<dbReference type="EMBL" id="PKSG01000179">
    <property type="protein sequence ID" value="POR38041.1"/>
    <property type="molecule type" value="Genomic_DNA"/>
</dbReference>
<feature type="compositionally biased region" description="Polar residues" evidence="1">
    <location>
        <begin position="340"/>
        <end position="369"/>
    </location>
</feature>
<feature type="compositionally biased region" description="Polar residues" evidence="1">
    <location>
        <begin position="46"/>
        <end position="58"/>
    </location>
</feature>
<dbReference type="AlphaFoldDB" id="A0A2S4L6L2"/>
<dbReference type="Pfam" id="PF12720">
    <property type="entry name" value="DUF3807"/>
    <property type="match status" value="1"/>
</dbReference>
<organism evidence="2 3">
    <name type="scientific">Tolypocladium paradoxum</name>
    <dbReference type="NCBI Taxonomy" id="94208"/>
    <lineage>
        <taxon>Eukaryota</taxon>
        <taxon>Fungi</taxon>
        <taxon>Dikarya</taxon>
        <taxon>Ascomycota</taxon>
        <taxon>Pezizomycotina</taxon>
        <taxon>Sordariomycetes</taxon>
        <taxon>Hypocreomycetidae</taxon>
        <taxon>Hypocreales</taxon>
        <taxon>Ophiocordycipitaceae</taxon>
        <taxon>Tolypocladium</taxon>
    </lineage>
</organism>
<dbReference type="PANTHER" id="PTHR40642:SF1">
    <property type="entry name" value="YALI0F31295P"/>
    <property type="match status" value="1"/>
</dbReference>